<dbReference type="EMBL" id="VWZO01006721">
    <property type="protein sequence ID" value="NXH13277.1"/>
    <property type="molecule type" value="Genomic_DNA"/>
</dbReference>
<dbReference type="OrthoDB" id="8192811at2759"/>
<feature type="region of interest" description="Disordered" evidence="1">
    <location>
        <begin position="141"/>
        <end position="166"/>
    </location>
</feature>
<dbReference type="GO" id="GO:0042113">
    <property type="term" value="P:B cell activation"/>
    <property type="evidence" value="ECO:0007669"/>
    <property type="project" value="TreeGrafter"/>
</dbReference>
<feature type="region of interest" description="Disordered" evidence="1">
    <location>
        <begin position="31"/>
        <end position="54"/>
    </location>
</feature>
<feature type="non-terminal residue" evidence="2">
    <location>
        <position position="1"/>
    </location>
</feature>
<dbReference type="GO" id="GO:0051898">
    <property type="term" value="P:negative regulation of phosphatidylinositol 3-kinase/protein kinase B signal transduction"/>
    <property type="evidence" value="ECO:0007669"/>
    <property type="project" value="TreeGrafter"/>
</dbReference>
<evidence type="ECO:0000313" key="3">
    <source>
        <dbReference type="Proteomes" id="UP000534107"/>
    </source>
</evidence>
<dbReference type="GO" id="GO:0005102">
    <property type="term" value="F:signaling receptor binding"/>
    <property type="evidence" value="ECO:0007669"/>
    <property type="project" value="TreeGrafter"/>
</dbReference>
<dbReference type="PANTHER" id="PTHR16267">
    <property type="entry name" value="BANK1/PIK3AP1 FAMILY MEMBER"/>
    <property type="match status" value="1"/>
</dbReference>
<feature type="compositionally biased region" description="Basic and acidic residues" evidence="1">
    <location>
        <begin position="149"/>
        <end position="166"/>
    </location>
</feature>
<dbReference type="AlphaFoldDB" id="A0A7K9HHR2"/>
<proteinExistence type="predicted"/>
<dbReference type="PANTHER" id="PTHR16267:SF13">
    <property type="entry name" value="B-CELL SCAFFOLD PROTEIN WITH ANKYRIN REPEATS"/>
    <property type="match status" value="1"/>
</dbReference>
<comment type="caution">
    <text evidence="2">The sequence shown here is derived from an EMBL/GenBank/DDBJ whole genome shotgun (WGS) entry which is preliminary data.</text>
</comment>
<reference evidence="2 3" key="1">
    <citation type="submission" date="2019-09" db="EMBL/GenBank/DDBJ databases">
        <title>Bird 10,000 Genomes (B10K) Project - Family phase.</title>
        <authorList>
            <person name="Zhang G."/>
        </authorList>
    </citation>
    <scope>NUCLEOTIDE SEQUENCE [LARGE SCALE GENOMIC DNA]</scope>
    <source>
        <strain evidence="2">B10K-DU-001-16</strain>
        <tissue evidence="2">Muscle</tissue>
    </source>
</reference>
<feature type="non-terminal residue" evidence="2">
    <location>
        <position position="166"/>
    </location>
</feature>
<evidence type="ECO:0000256" key="1">
    <source>
        <dbReference type="SAM" id="MobiDB-lite"/>
    </source>
</evidence>
<dbReference type="InterPro" id="IPR052446">
    <property type="entry name" value="B-cell_PI3K-Signaling_Adptrs"/>
</dbReference>
<dbReference type="GO" id="GO:0050869">
    <property type="term" value="P:negative regulation of B cell activation"/>
    <property type="evidence" value="ECO:0007669"/>
    <property type="project" value="TreeGrafter"/>
</dbReference>
<gene>
    <name evidence="2" type="primary">Bank1</name>
    <name evidence="2" type="ORF">BUCCAP_R06837</name>
</gene>
<name>A0A7K9HHR2_9PICI</name>
<organism evidence="2 3">
    <name type="scientific">Bucco capensis</name>
    <name type="common">collared puffbird</name>
    <dbReference type="NCBI Taxonomy" id="135168"/>
    <lineage>
        <taxon>Eukaryota</taxon>
        <taxon>Metazoa</taxon>
        <taxon>Chordata</taxon>
        <taxon>Craniata</taxon>
        <taxon>Vertebrata</taxon>
        <taxon>Euteleostomi</taxon>
        <taxon>Archelosauria</taxon>
        <taxon>Archosauria</taxon>
        <taxon>Dinosauria</taxon>
        <taxon>Saurischia</taxon>
        <taxon>Theropoda</taxon>
        <taxon>Coelurosauria</taxon>
        <taxon>Aves</taxon>
        <taxon>Neognathae</taxon>
        <taxon>Neoaves</taxon>
        <taxon>Telluraves</taxon>
        <taxon>Coraciimorphae</taxon>
        <taxon>Piciformes</taxon>
        <taxon>Bucconidae</taxon>
        <taxon>Bucco</taxon>
    </lineage>
</organism>
<protein>
    <submittedName>
        <fullName evidence="2">BANK1 protein</fullName>
    </submittedName>
</protein>
<dbReference type="Proteomes" id="UP000534107">
    <property type="component" value="Unassembled WGS sequence"/>
</dbReference>
<sequence length="166" mass="19819">EGDSEEEHLYTFTELDESLYDFVLAEEEEKRQERRSFILNRPPAPAPRPECSPAREENTPYIVQVFQQKATQVPSDNHRMYWEARKPAHRGHTDTVTYTTVKHNMPAKQEELIRLQEQVKRGTMSMDEALDRFKWWQNEQQRLQSSQQEKVHHLRDISIGNRLEKE</sequence>
<accession>A0A7K9HHR2</accession>
<keyword evidence="3" id="KW-1185">Reference proteome</keyword>
<evidence type="ECO:0000313" key="2">
    <source>
        <dbReference type="EMBL" id="NXH13277.1"/>
    </source>
</evidence>
<dbReference type="GO" id="GO:1990782">
    <property type="term" value="F:protein tyrosine kinase binding"/>
    <property type="evidence" value="ECO:0007669"/>
    <property type="project" value="TreeGrafter"/>
</dbReference>